<name>A0AAD7LXL6_QUISA</name>
<dbReference type="KEGG" id="qsa:O6P43_015585"/>
<dbReference type="EMBL" id="JARAOO010000006">
    <property type="protein sequence ID" value="KAJ7966047.1"/>
    <property type="molecule type" value="Genomic_DNA"/>
</dbReference>
<reference evidence="1" key="1">
    <citation type="journal article" date="2023" name="Science">
        <title>Elucidation of the pathway for biosynthesis of saponin adjuvants from the soapbark tree.</title>
        <authorList>
            <person name="Reed J."/>
            <person name="Orme A."/>
            <person name="El-Demerdash A."/>
            <person name="Owen C."/>
            <person name="Martin L.B.B."/>
            <person name="Misra R.C."/>
            <person name="Kikuchi S."/>
            <person name="Rejzek M."/>
            <person name="Martin A.C."/>
            <person name="Harkess A."/>
            <person name="Leebens-Mack J."/>
            <person name="Louveau T."/>
            <person name="Stephenson M.J."/>
            <person name="Osbourn A."/>
        </authorList>
    </citation>
    <scope>NUCLEOTIDE SEQUENCE</scope>
    <source>
        <strain evidence="1">S10</strain>
    </source>
</reference>
<dbReference type="Proteomes" id="UP001163823">
    <property type="component" value="Chromosome 6"/>
</dbReference>
<proteinExistence type="predicted"/>
<dbReference type="AlphaFoldDB" id="A0AAD7LXL6"/>
<accession>A0AAD7LXL6</accession>
<dbReference type="Pfam" id="PF05553">
    <property type="entry name" value="DUF761"/>
    <property type="match status" value="1"/>
</dbReference>
<evidence type="ECO:0000313" key="2">
    <source>
        <dbReference type="Proteomes" id="UP001163823"/>
    </source>
</evidence>
<protein>
    <submittedName>
        <fullName evidence="1">DUF761 domain-containing protein</fullName>
    </submittedName>
</protein>
<gene>
    <name evidence="1" type="ORF">O6P43_015585</name>
</gene>
<organism evidence="1 2">
    <name type="scientific">Quillaja saponaria</name>
    <name type="common">Soap bark tree</name>
    <dbReference type="NCBI Taxonomy" id="32244"/>
    <lineage>
        <taxon>Eukaryota</taxon>
        <taxon>Viridiplantae</taxon>
        <taxon>Streptophyta</taxon>
        <taxon>Embryophyta</taxon>
        <taxon>Tracheophyta</taxon>
        <taxon>Spermatophyta</taxon>
        <taxon>Magnoliopsida</taxon>
        <taxon>eudicotyledons</taxon>
        <taxon>Gunneridae</taxon>
        <taxon>Pentapetalae</taxon>
        <taxon>rosids</taxon>
        <taxon>fabids</taxon>
        <taxon>Fabales</taxon>
        <taxon>Quillajaceae</taxon>
        <taxon>Quillaja</taxon>
    </lineage>
</organism>
<comment type="caution">
    <text evidence="1">The sequence shown here is derived from an EMBL/GenBank/DDBJ whole genome shotgun (WGS) entry which is preliminary data.</text>
</comment>
<keyword evidence="2" id="KW-1185">Reference proteome</keyword>
<dbReference type="InterPro" id="IPR008480">
    <property type="entry name" value="DUF761_pln"/>
</dbReference>
<dbReference type="PANTHER" id="PTHR33098">
    <property type="entry name" value="COTTON FIBER (DUF761)"/>
    <property type="match status" value="1"/>
</dbReference>
<evidence type="ECO:0000313" key="1">
    <source>
        <dbReference type="EMBL" id="KAJ7966047.1"/>
    </source>
</evidence>
<sequence length="116" mass="13878">MGRDKMSLLRNLKRAMNKIQFQFVLGFWRMASIISTTSRLRRFSFNDRMGLHSCIEDEQIDKKCEVRELRRTQSYASDDDVDKRAEIFIANFRRQLCLERQVSLQLRYCRGNSFEG</sequence>
<dbReference type="PANTHER" id="PTHR33098:SF116">
    <property type="entry name" value="DUF761 DOMAIN-CONTAINING PROTEIN"/>
    <property type="match status" value="1"/>
</dbReference>